<sequence length="68" mass="6995">MTQPGPSPDDLAAATWIKSSASGAQNECVEVAHLGPWTGVRDSKDPARATVIVPAGAFARLVSHLARG</sequence>
<name>A0ABU2LRT0_9ACTN</name>
<dbReference type="Proteomes" id="UP001183420">
    <property type="component" value="Unassembled WGS sequence"/>
</dbReference>
<proteinExistence type="predicted"/>
<evidence type="ECO:0000259" key="1">
    <source>
        <dbReference type="Pfam" id="PF04149"/>
    </source>
</evidence>
<dbReference type="InterPro" id="IPR007278">
    <property type="entry name" value="DUF397"/>
</dbReference>
<evidence type="ECO:0000313" key="3">
    <source>
        <dbReference type="Proteomes" id="UP001183420"/>
    </source>
</evidence>
<dbReference type="EMBL" id="JAVREM010000023">
    <property type="protein sequence ID" value="MDT0320306.1"/>
    <property type="molecule type" value="Genomic_DNA"/>
</dbReference>
<protein>
    <submittedName>
        <fullName evidence="2">DUF397 domain-containing protein</fullName>
    </submittedName>
</protein>
<dbReference type="Pfam" id="PF04149">
    <property type="entry name" value="DUF397"/>
    <property type="match status" value="1"/>
</dbReference>
<evidence type="ECO:0000313" key="2">
    <source>
        <dbReference type="EMBL" id="MDT0320306.1"/>
    </source>
</evidence>
<reference evidence="3" key="1">
    <citation type="submission" date="2023-07" db="EMBL/GenBank/DDBJ databases">
        <title>30 novel species of actinomycetes from the DSMZ collection.</title>
        <authorList>
            <person name="Nouioui I."/>
        </authorList>
    </citation>
    <scope>NUCLEOTIDE SEQUENCE [LARGE SCALE GENOMIC DNA]</scope>
    <source>
        <strain evidence="3">DSM 44918</strain>
    </source>
</reference>
<accession>A0ABU2LRT0</accession>
<feature type="domain" description="DUF397" evidence="1">
    <location>
        <begin position="14"/>
        <end position="65"/>
    </location>
</feature>
<keyword evidence="3" id="KW-1185">Reference proteome</keyword>
<gene>
    <name evidence="2" type="ORF">RNC47_18375</name>
</gene>
<comment type="caution">
    <text evidence="2">The sequence shown here is derived from an EMBL/GenBank/DDBJ whole genome shotgun (WGS) entry which is preliminary data.</text>
</comment>
<dbReference type="RefSeq" id="WP_311600113.1">
    <property type="nucleotide sequence ID" value="NZ_JAVREM010000023.1"/>
</dbReference>
<organism evidence="2 3">
    <name type="scientific">Streptomyces millisiae</name>
    <dbReference type="NCBI Taxonomy" id="3075542"/>
    <lineage>
        <taxon>Bacteria</taxon>
        <taxon>Bacillati</taxon>
        <taxon>Actinomycetota</taxon>
        <taxon>Actinomycetes</taxon>
        <taxon>Kitasatosporales</taxon>
        <taxon>Streptomycetaceae</taxon>
        <taxon>Streptomyces</taxon>
    </lineage>
</organism>